<protein>
    <submittedName>
        <fullName evidence="2">Uncharacterized protein</fullName>
    </submittedName>
</protein>
<dbReference type="Proteomes" id="UP000694240">
    <property type="component" value="Chromosome 7"/>
</dbReference>
<evidence type="ECO:0000256" key="1">
    <source>
        <dbReference type="SAM" id="MobiDB-lite"/>
    </source>
</evidence>
<accession>A0A8T2BIC9</accession>
<sequence>MAGGVFGTCINDLDCGIANEARIKLRCANQRLYRADEPILVDLNVCKKSNDADEGDSLPEDFYLRSDDVDELIGDSESGKESCADDVVSIDADVSELEDDEYDFLEECDECDDCEDNDDEDEEKDEEQDEEHEDFYEVEDKDYEDGDKDDEDDGDEGYNEVTESEEESLGDCDCEDAKEQGPDKVVEYSMYNKSF</sequence>
<dbReference type="AlphaFoldDB" id="A0A8T2BIC9"/>
<reference evidence="2 3" key="1">
    <citation type="submission" date="2020-12" db="EMBL/GenBank/DDBJ databases">
        <title>Concerted genomic and epigenomic changes stabilize Arabidopsis allopolyploids.</title>
        <authorList>
            <person name="Chen Z."/>
        </authorList>
    </citation>
    <scope>NUCLEOTIDE SEQUENCE [LARGE SCALE GENOMIC DNA]</scope>
    <source>
        <strain evidence="2">Allo738</strain>
        <tissue evidence="2">Leaf</tissue>
    </source>
</reference>
<organism evidence="2 3">
    <name type="scientific">Arabidopsis thaliana x Arabidopsis arenosa</name>
    <dbReference type="NCBI Taxonomy" id="1240361"/>
    <lineage>
        <taxon>Eukaryota</taxon>
        <taxon>Viridiplantae</taxon>
        <taxon>Streptophyta</taxon>
        <taxon>Embryophyta</taxon>
        <taxon>Tracheophyta</taxon>
        <taxon>Spermatophyta</taxon>
        <taxon>Magnoliopsida</taxon>
        <taxon>eudicotyledons</taxon>
        <taxon>Gunneridae</taxon>
        <taxon>Pentapetalae</taxon>
        <taxon>rosids</taxon>
        <taxon>malvids</taxon>
        <taxon>Brassicales</taxon>
        <taxon>Brassicaceae</taxon>
        <taxon>Camelineae</taxon>
        <taxon>Arabidopsis</taxon>
    </lineage>
</organism>
<feature type="compositionally biased region" description="Acidic residues" evidence="1">
    <location>
        <begin position="110"/>
        <end position="174"/>
    </location>
</feature>
<feature type="region of interest" description="Disordered" evidence="1">
    <location>
        <begin position="110"/>
        <end position="183"/>
    </location>
</feature>
<gene>
    <name evidence="2" type="ORF">ISN45_Aa02g002650</name>
</gene>
<comment type="caution">
    <text evidence="2">The sequence shown here is derived from an EMBL/GenBank/DDBJ whole genome shotgun (WGS) entry which is preliminary data.</text>
</comment>
<proteinExistence type="predicted"/>
<evidence type="ECO:0000313" key="3">
    <source>
        <dbReference type="Proteomes" id="UP000694240"/>
    </source>
</evidence>
<dbReference type="EMBL" id="JAEFBK010000007">
    <property type="protein sequence ID" value="KAG7584874.1"/>
    <property type="molecule type" value="Genomic_DNA"/>
</dbReference>
<evidence type="ECO:0000313" key="2">
    <source>
        <dbReference type="EMBL" id="KAG7584874.1"/>
    </source>
</evidence>
<name>A0A8T2BIC9_9BRAS</name>
<keyword evidence="3" id="KW-1185">Reference proteome</keyword>